<dbReference type="EMBL" id="SMGQ01000011">
    <property type="protein sequence ID" value="TCK98071.1"/>
    <property type="molecule type" value="Genomic_DNA"/>
</dbReference>
<dbReference type="GO" id="GO:0008061">
    <property type="term" value="F:chitin binding"/>
    <property type="evidence" value="ECO:0007669"/>
    <property type="project" value="InterPro"/>
</dbReference>
<dbReference type="SUPFAM" id="SSF51445">
    <property type="entry name" value="(Trans)glycosidases"/>
    <property type="match status" value="1"/>
</dbReference>
<dbReference type="Gene3D" id="3.10.50.10">
    <property type="match status" value="1"/>
</dbReference>
<dbReference type="Proteomes" id="UP000294545">
    <property type="component" value="Unassembled WGS sequence"/>
</dbReference>
<proteinExistence type="predicted"/>
<sequence length="577" mass="66044">MNIKAVNIMKPIVLMILIIFIYNPSVASEETSPIFKDVPMGHWSYDFVHELYDLGITQGVGNDQFGLGETITRAEFVGFLVNLMAYDVIDPNSGSFSDNQDTNSWYFSYIETALENEVIHRTSHFRPTEPITREEMAIMIVRALGYDTLGSRLSYLPQPFKDVTENIGYISIAKDFGIISGTGNDLFKPSDYATREESAVMMVIMKDRLNNNINELHGFYAIHSSNQMAMINELDSVGFGWSRVDFIDDEVVVNTSRDNHNEFAIPSGFDEPLTTAIDSGATTQLMVFANQQRIIDPKTEEETLLLEYILTNDEVKDNLIRDIMDEVKLLNTDTSLEFDGVVIDFEEMRGEALAQAFNVFLRDMKEALDPYDKSLYVAVHPARRPGQTYYDGYDFKGIGEVADKVILMAHDYYAKSLTDTEMARGYTNTPLTPLEEIYYALRAITDDETGIIDTEKIWLQFSFDAVQWKLEDNTIINRRPYSPSYEAIYNRLQQDVELNYSNSSENPFVRYYDENDDTNNVLWYEDARSIQAKMDLAKTFGIEGISLWRLGTIPDFDEVGEKEVYLNIWQTILDEVN</sequence>
<dbReference type="PANTHER" id="PTHR46066:SF2">
    <property type="entry name" value="CHITINASE DOMAIN-CONTAINING PROTEIN 1"/>
    <property type="match status" value="1"/>
</dbReference>
<keyword evidence="5" id="KW-1185">Reference proteome</keyword>
<comment type="caution">
    <text evidence="4">The sequence shown here is derived from an EMBL/GenBank/DDBJ whole genome shotgun (WGS) entry which is preliminary data.</text>
</comment>
<dbReference type="AlphaFoldDB" id="A0A4V2Q1L4"/>
<reference evidence="4 5" key="1">
    <citation type="submission" date="2019-03" db="EMBL/GenBank/DDBJ databases">
        <title>Genomic Encyclopedia of Type Strains, Phase IV (KMG-IV): sequencing the most valuable type-strain genomes for metagenomic binning, comparative biology and taxonomic classification.</title>
        <authorList>
            <person name="Goeker M."/>
        </authorList>
    </citation>
    <scope>NUCLEOTIDE SEQUENCE [LARGE SCALE GENOMIC DNA]</scope>
    <source>
        <strain evidence="4 5">DSM 24176</strain>
    </source>
</reference>
<dbReference type="InterPro" id="IPR017853">
    <property type="entry name" value="GH"/>
</dbReference>
<accession>A0A4V2Q1L4</accession>
<dbReference type="Pfam" id="PF00395">
    <property type="entry name" value="SLH"/>
    <property type="match status" value="3"/>
</dbReference>
<dbReference type="InterPro" id="IPR029070">
    <property type="entry name" value="Chitinase_insertion_sf"/>
</dbReference>
<dbReference type="Pfam" id="PF00704">
    <property type="entry name" value="Glyco_hydro_18"/>
    <property type="match status" value="1"/>
</dbReference>
<evidence type="ECO:0000313" key="4">
    <source>
        <dbReference type="EMBL" id="TCK98071.1"/>
    </source>
</evidence>
<dbReference type="RefSeq" id="WP_132279977.1">
    <property type="nucleotide sequence ID" value="NZ_SMGQ01000011.1"/>
</dbReference>
<feature type="domain" description="SLH" evidence="2">
    <location>
        <begin position="155"/>
        <end position="216"/>
    </location>
</feature>
<dbReference type="SMART" id="SM00636">
    <property type="entry name" value="Glyco_18"/>
    <property type="match status" value="1"/>
</dbReference>
<name>A0A4V2Q1L4_9FIRM</name>
<dbReference type="PROSITE" id="PS51272">
    <property type="entry name" value="SLH"/>
    <property type="match status" value="2"/>
</dbReference>
<dbReference type="InterPro" id="IPR001119">
    <property type="entry name" value="SLH_dom"/>
</dbReference>
<protein>
    <submittedName>
        <fullName evidence="4">S-layer family protein</fullName>
    </submittedName>
</protein>
<dbReference type="GO" id="GO:0005975">
    <property type="term" value="P:carbohydrate metabolic process"/>
    <property type="evidence" value="ECO:0007669"/>
    <property type="project" value="InterPro"/>
</dbReference>
<evidence type="ECO:0000313" key="5">
    <source>
        <dbReference type="Proteomes" id="UP000294545"/>
    </source>
</evidence>
<keyword evidence="1" id="KW-0677">Repeat</keyword>
<dbReference type="PROSITE" id="PS51910">
    <property type="entry name" value="GH18_2"/>
    <property type="match status" value="1"/>
</dbReference>
<feature type="domain" description="SLH" evidence="2">
    <location>
        <begin position="31"/>
        <end position="154"/>
    </location>
</feature>
<gene>
    <name evidence="4" type="ORF">EDC19_0488</name>
</gene>
<dbReference type="InterPro" id="IPR011583">
    <property type="entry name" value="Chitinase_II/V-like_cat"/>
</dbReference>
<feature type="domain" description="GH18" evidence="3">
    <location>
        <begin position="225"/>
        <end position="577"/>
    </location>
</feature>
<dbReference type="Gene3D" id="3.20.20.80">
    <property type="entry name" value="Glycosidases"/>
    <property type="match status" value="1"/>
</dbReference>
<evidence type="ECO:0000256" key="1">
    <source>
        <dbReference type="ARBA" id="ARBA00022737"/>
    </source>
</evidence>
<evidence type="ECO:0000259" key="2">
    <source>
        <dbReference type="PROSITE" id="PS51272"/>
    </source>
</evidence>
<organism evidence="4 5">
    <name type="scientific">Natranaerovirga hydrolytica</name>
    <dbReference type="NCBI Taxonomy" id="680378"/>
    <lineage>
        <taxon>Bacteria</taxon>
        <taxon>Bacillati</taxon>
        <taxon>Bacillota</taxon>
        <taxon>Clostridia</taxon>
        <taxon>Lachnospirales</taxon>
        <taxon>Natranaerovirgaceae</taxon>
        <taxon>Natranaerovirga</taxon>
    </lineage>
</organism>
<dbReference type="InterPro" id="IPR001223">
    <property type="entry name" value="Glyco_hydro18_cat"/>
</dbReference>
<evidence type="ECO:0000259" key="3">
    <source>
        <dbReference type="PROSITE" id="PS51910"/>
    </source>
</evidence>
<dbReference type="OrthoDB" id="9769314at2"/>
<dbReference type="PANTHER" id="PTHR46066">
    <property type="entry name" value="CHITINASE DOMAIN-CONTAINING PROTEIN 1 FAMILY MEMBER"/>
    <property type="match status" value="1"/>
</dbReference>